<keyword evidence="5" id="KW-1185">Reference proteome</keyword>
<accession>A0ABU9D264</accession>
<dbReference type="PROSITE" id="PS51186">
    <property type="entry name" value="GNAT"/>
    <property type="match status" value="1"/>
</dbReference>
<dbReference type="SUPFAM" id="SSF55729">
    <property type="entry name" value="Acyl-CoA N-acyltransferases (Nat)"/>
    <property type="match status" value="1"/>
</dbReference>
<dbReference type="InterPro" id="IPR000182">
    <property type="entry name" value="GNAT_dom"/>
</dbReference>
<dbReference type="CDD" id="cd04301">
    <property type="entry name" value="NAT_SF"/>
    <property type="match status" value="1"/>
</dbReference>
<organism evidence="4 5">
    <name type="scientific">Rhodococcus navarretei</name>
    <dbReference type="NCBI Taxonomy" id="3128981"/>
    <lineage>
        <taxon>Bacteria</taxon>
        <taxon>Bacillati</taxon>
        <taxon>Actinomycetota</taxon>
        <taxon>Actinomycetes</taxon>
        <taxon>Mycobacteriales</taxon>
        <taxon>Nocardiaceae</taxon>
        <taxon>Rhodococcus</taxon>
    </lineage>
</organism>
<evidence type="ECO:0000256" key="2">
    <source>
        <dbReference type="ARBA" id="ARBA00023315"/>
    </source>
</evidence>
<keyword evidence="2" id="KW-0012">Acyltransferase</keyword>
<dbReference type="Proteomes" id="UP001456513">
    <property type="component" value="Unassembled WGS sequence"/>
</dbReference>
<comment type="caution">
    <text evidence="4">The sequence shown here is derived from an EMBL/GenBank/DDBJ whole genome shotgun (WGS) entry which is preliminary data.</text>
</comment>
<proteinExistence type="predicted"/>
<dbReference type="InterPro" id="IPR016181">
    <property type="entry name" value="Acyl_CoA_acyltransferase"/>
</dbReference>
<evidence type="ECO:0000313" key="5">
    <source>
        <dbReference type="Proteomes" id="UP001456513"/>
    </source>
</evidence>
<protein>
    <submittedName>
        <fullName evidence="4">GNAT family N-acetyltransferase</fullName>
    </submittedName>
</protein>
<sequence length="155" mass="16517">MGEVGVTVRRACMGDVNALVELRAEMFRSMGSVTGDELWCTHAFDWFVDRLDDANYAIVVVEHNGVVLACAMGAVRDAAPSPLSPDGRDVLISNVCTAPEARGQGFGGRAFAAVMDWARETGIARAELMATPSGLGMYERNGFAASAFPAMRAQL</sequence>
<dbReference type="PANTHER" id="PTHR43877">
    <property type="entry name" value="AMINOALKYLPHOSPHONATE N-ACETYLTRANSFERASE-RELATED-RELATED"/>
    <property type="match status" value="1"/>
</dbReference>
<evidence type="ECO:0000256" key="1">
    <source>
        <dbReference type="ARBA" id="ARBA00022679"/>
    </source>
</evidence>
<feature type="domain" description="N-acetyltransferase" evidence="3">
    <location>
        <begin position="6"/>
        <end position="155"/>
    </location>
</feature>
<dbReference type="RefSeq" id="WP_341442475.1">
    <property type="nucleotide sequence ID" value="NZ_JBBPCN010000001.1"/>
</dbReference>
<dbReference type="PANTHER" id="PTHR43877:SF2">
    <property type="entry name" value="AMINOALKYLPHOSPHONATE N-ACETYLTRANSFERASE-RELATED"/>
    <property type="match status" value="1"/>
</dbReference>
<dbReference type="EMBL" id="JBBPCN010000001">
    <property type="protein sequence ID" value="MEK8073529.1"/>
    <property type="molecule type" value="Genomic_DNA"/>
</dbReference>
<evidence type="ECO:0000259" key="3">
    <source>
        <dbReference type="PROSITE" id="PS51186"/>
    </source>
</evidence>
<dbReference type="Gene3D" id="3.40.630.30">
    <property type="match status" value="1"/>
</dbReference>
<gene>
    <name evidence="4" type="ORF">AABD04_22030</name>
</gene>
<keyword evidence="1" id="KW-0808">Transferase</keyword>
<dbReference type="Pfam" id="PF00583">
    <property type="entry name" value="Acetyltransf_1"/>
    <property type="match status" value="1"/>
</dbReference>
<reference evidence="4 5" key="1">
    <citation type="submission" date="2024-03" db="EMBL/GenBank/DDBJ databases">
        <title>Rhodococcus navarretei sp. nov. and Pseudarthrobacter quantumdoti sp. nov., two new species with the ability to biosynthesize Quantum Dots isolated from soil samples at Union Glacier, Antarctica.</title>
        <authorList>
            <person name="Vargas M."/>
        </authorList>
    </citation>
    <scope>NUCLEOTIDE SEQUENCE [LARGE SCALE GENOMIC DNA]</scope>
    <source>
        <strain evidence="4 5">EXRC-4A-4</strain>
    </source>
</reference>
<evidence type="ECO:0000313" key="4">
    <source>
        <dbReference type="EMBL" id="MEK8073529.1"/>
    </source>
</evidence>
<dbReference type="InterPro" id="IPR050832">
    <property type="entry name" value="Bact_Acetyltransf"/>
</dbReference>
<name>A0ABU9D264_9NOCA</name>